<evidence type="ECO:0008006" key="7">
    <source>
        <dbReference type="Google" id="ProtNLM"/>
    </source>
</evidence>
<dbReference type="GO" id="GO:0046872">
    <property type="term" value="F:metal ion binding"/>
    <property type="evidence" value="ECO:0007669"/>
    <property type="project" value="UniProtKB-KW"/>
</dbReference>
<accession>A0A8C5LP19</accession>
<keyword evidence="3" id="KW-0732">Signal</keyword>
<keyword evidence="6" id="KW-1185">Reference proteome</keyword>
<dbReference type="GO" id="GO:0005615">
    <property type="term" value="C:extracellular space"/>
    <property type="evidence" value="ECO:0007669"/>
    <property type="project" value="TreeGrafter"/>
</dbReference>
<name>A0A8C5LP19_9ANUR</name>
<reference evidence="5" key="1">
    <citation type="submission" date="2025-08" db="UniProtKB">
        <authorList>
            <consortium name="Ensembl"/>
        </authorList>
    </citation>
    <scope>IDENTIFICATION</scope>
</reference>
<keyword evidence="4" id="KW-0479">Metal-binding</keyword>
<dbReference type="PANTHER" id="PTHR11475:SF63">
    <property type="entry name" value="EOSINOPHIL PEROXIDASE"/>
    <property type="match status" value="1"/>
</dbReference>
<feature type="binding site" description="axial binding residue" evidence="4">
    <location>
        <position position="406"/>
    </location>
    <ligand>
        <name>heme b</name>
        <dbReference type="ChEBI" id="CHEBI:60344"/>
    </ligand>
    <ligandPart>
        <name>Fe</name>
        <dbReference type="ChEBI" id="CHEBI:18248"/>
    </ligandPart>
</feature>
<dbReference type="AlphaFoldDB" id="A0A8C5LP19"/>
<organism evidence="5 6">
    <name type="scientific">Leptobrachium leishanense</name>
    <name type="common">Leishan spiny toad</name>
    <dbReference type="NCBI Taxonomy" id="445787"/>
    <lineage>
        <taxon>Eukaryota</taxon>
        <taxon>Metazoa</taxon>
        <taxon>Chordata</taxon>
        <taxon>Craniata</taxon>
        <taxon>Vertebrata</taxon>
        <taxon>Euteleostomi</taxon>
        <taxon>Amphibia</taxon>
        <taxon>Batrachia</taxon>
        <taxon>Anura</taxon>
        <taxon>Pelobatoidea</taxon>
        <taxon>Megophryidae</taxon>
        <taxon>Leptobrachium</taxon>
    </lineage>
</organism>
<dbReference type="Proteomes" id="UP000694569">
    <property type="component" value="Unplaced"/>
</dbReference>
<evidence type="ECO:0000256" key="2">
    <source>
        <dbReference type="ARBA" id="ARBA00022525"/>
    </source>
</evidence>
<evidence type="ECO:0000256" key="3">
    <source>
        <dbReference type="ARBA" id="ARBA00022729"/>
    </source>
</evidence>
<reference evidence="5" key="2">
    <citation type="submission" date="2025-09" db="UniProtKB">
        <authorList>
            <consortium name="Ensembl"/>
        </authorList>
    </citation>
    <scope>IDENTIFICATION</scope>
</reference>
<dbReference type="PROSITE" id="PS50292">
    <property type="entry name" value="PEROXIDASE_3"/>
    <property type="match status" value="1"/>
</dbReference>
<dbReference type="GO" id="GO:0042742">
    <property type="term" value="P:defense response to bacterium"/>
    <property type="evidence" value="ECO:0007669"/>
    <property type="project" value="TreeGrafter"/>
</dbReference>
<evidence type="ECO:0000256" key="1">
    <source>
        <dbReference type="ARBA" id="ARBA00004613"/>
    </source>
</evidence>
<dbReference type="GeneTree" id="ENSGT00940000156009"/>
<dbReference type="Pfam" id="PF03098">
    <property type="entry name" value="An_peroxidase"/>
    <property type="match status" value="1"/>
</dbReference>
<dbReference type="PANTHER" id="PTHR11475">
    <property type="entry name" value="OXIDASE/PEROXIDASE"/>
    <property type="match status" value="1"/>
</dbReference>
<proteinExistence type="predicted"/>
<dbReference type="Ensembl" id="ENSLLET00000003196.1">
    <property type="protein sequence ID" value="ENSLLEP00000003064.1"/>
    <property type="gene ID" value="ENSLLEG00000001928.1"/>
</dbReference>
<dbReference type="Gene3D" id="1.10.640.10">
    <property type="entry name" value="Haem peroxidase domain superfamily, animal type"/>
    <property type="match status" value="1"/>
</dbReference>
<dbReference type="InterPro" id="IPR010255">
    <property type="entry name" value="Haem_peroxidase_sf"/>
</dbReference>
<dbReference type="FunFam" id="1.10.640.10:FF:000003">
    <property type="entry name" value="chorion peroxidase"/>
    <property type="match status" value="1"/>
</dbReference>
<sequence length="668" mass="75397">MRDLRNYANQAKGKTRDAARAADCLEVSLQLLEKKIRPAQQVSETIKDLLKKEQWDLISELTGCKPVHIPKECKKSPFRTITGECNNRKNPSFGAANSAFRRVMPACYEDGKSVPLGGTKGKRVNGYLLPGARDISNIICKIFKKNIVLDNKVTLMFMQFGQQIDHDLTLSVSSPTQSPFFDSVDCQTCCLQKYPCFPIPIPKDDSQFKNQSDCLPVTRTAAACNLECDTRQQINGLSSYMDCSFIYGSDPQTALMLRNMTSNFGLLNVNPHFRDGNLPYPPFNPAAEDACSTKKGETNPFPCFFAGDTRISEQTGISALQIMFLRMHNKVATRLHKMNPSWSGDTLYEVSRKITGACMQHITYNEWLPILLGPKMHEVIPPNNCYDECTDATVANSFTIAFRMGHTLIRDYVYRYDRDYKPLPPQPLYETFFSPGAVLLRDGCDPLIRGLIFTPAKEKLADQLMTDQLRERLYENVGHIPQDLCGLNVQRSRDHGLAAYFAWRRHYNLSVPTNVYELGKLMGNEKVAHKFLTLYQSSENIDLWPAAVSEKAVPGGVVGETLFHIIADQFKHTKCGDRHFYTNCGEFTPAQLRSIKGMTMACLLCENSHIEELPEYAFIVSKRKEYKKCSEICKLDLEPWRGCDPYNHAESEKCGESNGCGESYCCGK</sequence>
<keyword evidence="4" id="KW-0408">Iron</keyword>
<comment type="subcellular location">
    <subcellularLocation>
        <location evidence="1">Secreted</location>
    </subcellularLocation>
</comment>
<evidence type="ECO:0000313" key="5">
    <source>
        <dbReference type="Ensembl" id="ENSLLEP00000003064.1"/>
    </source>
</evidence>
<dbReference type="InterPro" id="IPR037120">
    <property type="entry name" value="Haem_peroxidase_sf_animal"/>
</dbReference>
<dbReference type="GO" id="GO:0006979">
    <property type="term" value="P:response to oxidative stress"/>
    <property type="evidence" value="ECO:0007669"/>
    <property type="project" value="InterPro"/>
</dbReference>
<evidence type="ECO:0000313" key="6">
    <source>
        <dbReference type="Proteomes" id="UP000694569"/>
    </source>
</evidence>
<keyword evidence="2" id="KW-0964">Secreted</keyword>
<protein>
    <recommendedName>
        <fullName evidence="7">Peroxidase</fullName>
    </recommendedName>
</protein>
<dbReference type="PRINTS" id="PR00457">
    <property type="entry name" value="ANPEROXIDASE"/>
</dbReference>
<keyword evidence="4" id="KW-0349">Heme</keyword>
<evidence type="ECO:0000256" key="4">
    <source>
        <dbReference type="PIRSR" id="PIRSR619791-2"/>
    </source>
</evidence>
<dbReference type="SUPFAM" id="SSF48113">
    <property type="entry name" value="Heme-dependent peroxidases"/>
    <property type="match status" value="1"/>
</dbReference>
<dbReference type="OrthoDB" id="823504at2759"/>
<dbReference type="InterPro" id="IPR019791">
    <property type="entry name" value="Haem_peroxidase_animal"/>
</dbReference>
<dbReference type="GO" id="GO:0004601">
    <property type="term" value="F:peroxidase activity"/>
    <property type="evidence" value="ECO:0007669"/>
    <property type="project" value="InterPro"/>
</dbReference>
<dbReference type="GO" id="GO:0020037">
    <property type="term" value="F:heme binding"/>
    <property type="evidence" value="ECO:0007669"/>
    <property type="project" value="InterPro"/>
</dbReference>